<keyword evidence="1" id="KW-0472">Membrane</keyword>
<gene>
    <name evidence="2" type="ORF">HAX54_029136</name>
</gene>
<comment type="caution">
    <text evidence="2">The sequence shown here is derived from an EMBL/GenBank/DDBJ whole genome shotgun (WGS) entry which is preliminary data.</text>
</comment>
<sequence>MSNITTVVVVVSVVTIIVLIVIIVVVFVISTATGESTIHGVGFISSVVLIRDSNISHRVVILGKVLVVRKKVSSGGEGRRWNYYLCLFFNMAITVGGGDFVEE</sequence>
<protein>
    <recommendedName>
        <fullName evidence="4">Transmembrane protein</fullName>
    </recommendedName>
</protein>
<proteinExistence type="predicted"/>
<accession>A0ABS8SA33</accession>
<name>A0ABS8SA33_DATST</name>
<feature type="transmembrane region" description="Helical" evidence="1">
    <location>
        <begin position="6"/>
        <end position="29"/>
    </location>
</feature>
<evidence type="ECO:0000256" key="1">
    <source>
        <dbReference type="SAM" id="Phobius"/>
    </source>
</evidence>
<keyword evidence="3" id="KW-1185">Reference proteome</keyword>
<dbReference type="EMBL" id="JACEIK010000360">
    <property type="protein sequence ID" value="MCD7455683.1"/>
    <property type="molecule type" value="Genomic_DNA"/>
</dbReference>
<organism evidence="2 3">
    <name type="scientific">Datura stramonium</name>
    <name type="common">Jimsonweed</name>
    <name type="synonym">Common thornapple</name>
    <dbReference type="NCBI Taxonomy" id="4076"/>
    <lineage>
        <taxon>Eukaryota</taxon>
        <taxon>Viridiplantae</taxon>
        <taxon>Streptophyta</taxon>
        <taxon>Embryophyta</taxon>
        <taxon>Tracheophyta</taxon>
        <taxon>Spermatophyta</taxon>
        <taxon>Magnoliopsida</taxon>
        <taxon>eudicotyledons</taxon>
        <taxon>Gunneridae</taxon>
        <taxon>Pentapetalae</taxon>
        <taxon>asterids</taxon>
        <taxon>lamiids</taxon>
        <taxon>Solanales</taxon>
        <taxon>Solanaceae</taxon>
        <taxon>Solanoideae</taxon>
        <taxon>Datureae</taxon>
        <taxon>Datura</taxon>
    </lineage>
</organism>
<keyword evidence="1" id="KW-1133">Transmembrane helix</keyword>
<keyword evidence="1" id="KW-0812">Transmembrane</keyword>
<dbReference type="Proteomes" id="UP000823775">
    <property type="component" value="Unassembled WGS sequence"/>
</dbReference>
<reference evidence="2 3" key="1">
    <citation type="journal article" date="2021" name="BMC Genomics">
        <title>Datura genome reveals duplications of psychoactive alkaloid biosynthetic genes and high mutation rate following tissue culture.</title>
        <authorList>
            <person name="Rajewski A."/>
            <person name="Carter-House D."/>
            <person name="Stajich J."/>
            <person name="Litt A."/>
        </authorList>
    </citation>
    <scope>NUCLEOTIDE SEQUENCE [LARGE SCALE GENOMIC DNA]</scope>
    <source>
        <strain evidence="2">AR-01</strain>
    </source>
</reference>
<evidence type="ECO:0000313" key="3">
    <source>
        <dbReference type="Proteomes" id="UP000823775"/>
    </source>
</evidence>
<evidence type="ECO:0000313" key="2">
    <source>
        <dbReference type="EMBL" id="MCD7455683.1"/>
    </source>
</evidence>
<evidence type="ECO:0008006" key="4">
    <source>
        <dbReference type="Google" id="ProtNLM"/>
    </source>
</evidence>